<evidence type="ECO:0000256" key="4">
    <source>
        <dbReference type="SAM" id="Phobius"/>
    </source>
</evidence>
<organism evidence="6 7">
    <name type="scientific">Venatoribacter cucullus</name>
    <dbReference type="NCBI Taxonomy" id="2661630"/>
    <lineage>
        <taxon>Bacteria</taxon>
        <taxon>Pseudomonadati</taxon>
        <taxon>Pseudomonadota</taxon>
        <taxon>Gammaproteobacteria</taxon>
        <taxon>Oceanospirillales</taxon>
        <taxon>Oceanospirillaceae</taxon>
        <taxon>Venatoribacter</taxon>
    </lineage>
</organism>
<dbReference type="RefSeq" id="WP_228344308.1">
    <property type="nucleotide sequence ID" value="NZ_CP046056.1"/>
</dbReference>
<feature type="region of interest" description="Disordered" evidence="3">
    <location>
        <begin position="359"/>
        <end position="387"/>
    </location>
</feature>
<evidence type="ECO:0000313" key="6">
    <source>
        <dbReference type="EMBL" id="QQD24268.1"/>
    </source>
</evidence>
<keyword evidence="4" id="KW-0812">Transmembrane</keyword>
<dbReference type="Proteomes" id="UP000596074">
    <property type="component" value="Chromosome"/>
</dbReference>
<sequence>MKRLIANILVAAGGLTASSQLLALGLGELTLQSALNQPLRAEIELVDSKGLTEWEIKPALASQADFERAGVEREFFLTSIAFKVENNRIVLSSREPVNEPFLNFLIELNWPSGRVLREYTVLLDPPVFEETSYQPAVKAPAAVTETVDVPVQSAPAAVNRWDSEPAAAGTYKVKKDDTLWDIALQTRPSAAITAQQMMIALQQQNPDAFIGGNINRLKSHQVLRIPDAEAVRAVAFTQAVAEVARQNRALQPGVAQVDATGRGADAPVAKAGKEGGEVRLLSAGAEEAESAAAGGEIAGGLGSDRQQALENDLAIALENVDKGRRENEELRKRLEALEEQINTLQRLISLKDDQLAGMQVPQQEAAAEAAAPVNETEAAGTETEAGAAEPAAVDFNYTAPAAEAGAEGAVAEGAVEDGTAATTEESAEAIAAREAAEAKARRDRIAAMIAEQEQQQRPQPTLLDELMANPLIPAAAAALLLLLVLLLVRVLKKRKEAAAAEDDSFDEQELAEFSAADLADDALDEFDFDDDDLRDNRSAAVASPVADDEIHEEHFETVAQTEDAISESDIYIAYGKFEQAVDLLQSAIEQEPSRTDLRLKLLEVYVEMDDARAFANAEAELASLGDRAAVEEARNMRQRLSSPLEPAAAGIAGAVTGGAAAAALSLDDDIPDLDADLGDEFADGMDFGDALDMADESADVVSLNSPAPEADVPVLDAGLDDVADDALDFDFDIGGDEAPLSAEEPQPVATNADTGLDFDISDFGMDDDANTETASEAAEYVAEDVAAVVAESDDLLEFDLSSLDDSAASVTETADETAVPVEDDADDLLDFELPVADAAAEPAESTADDAMDSLESLLDGETEGDADLGELSFDLDEPAGFAETSDTDGLAALDSELDAALNADDDLSSDLAALSDDLETGSDAEAEDAFSLDDEFSLDDVPALTEEPEAVTAADDFSFDDVPALTETAEDVAGPAVTPAPAAADSTAAGEIDLDQLAAADDEFDFLAGTDECATKLDLARAYIDMEDFDGARELLQEVMQEGSDQQKTDARSLLSNMA</sequence>
<dbReference type="CDD" id="cd00118">
    <property type="entry name" value="LysM"/>
    <property type="match status" value="1"/>
</dbReference>
<feature type="domain" description="LysM" evidence="5">
    <location>
        <begin position="169"/>
        <end position="225"/>
    </location>
</feature>
<dbReference type="Gene3D" id="1.25.40.10">
    <property type="entry name" value="Tetratricopeptide repeat domain"/>
    <property type="match status" value="1"/>
</dbReference>
<dbReference type="Gene3D" id="3.10.350.10">
    <property type="entry name" value="LysM domain"/>
    <property type="match status" value="1"/>
</dbReference>
<keyword evidence="1" id="KW-0802">TPR repeat</keyword>
<dbReference type="NCBIfam" id="TIGR03504">
    <property type="entry name" value="FimV_Cterm"/>
    <property type="match status" value="1"/>
</dbReference>
<dbReference type="KEGG" id="vcw:GJQ55_07155"/>
<gene>
    <name evidence="6" type="ORF">GJQ55_07155</name>
</gene>
<dbReference type="Pfam" id="PF25800">
    <property type="entry name" value="FimV_N"/>
    <property type="match status" value="1"/>
</dbReference>
<proteinExistence type="predicted"/>
<reference evidence="6 7" key="1">
    <citation type="submission" date="2019-11" db="EMBL/GenBank/DDBJ databases">
        <title>Venatorbacter sp. nov. a predator of Campylobacter and other Gram-negative bacteria.</title>
        <authorList>
            <person name="Saeedi A."/>
            <person name="Cummings N.J."/>
            <person name="Connerton I.F."/>
            <person name="Connerton P.L."/>
        </authorList>
    </citation>
    <scope>NUCLEOTIDE SEQUENCE [LARGE SCALE GENOMIC DNA]</scope>
    <source>
        <strain evidence="6">XL5</strain>
    </source>
</reference>
<dbReference type="AlphaFoldDB" id="A0A9X7YNM7"/>
<feature type="coiled-coil region" evidence="2">
    <location>
        <begin position="306"/>
        <end position="354"/>
    </location>
</feature>
<dbReference type="InterPro" id="IPR019734">
    <property type="entry name" value="TPR_rpt"/>
</dbReference>
<dbReference type="PROSITE" id="PS50005">
    <property type="entry name" value="TPR"/>
    <property type="match status" value="1"/>
</dbReference>
<keyword evidence="4" id="KW-0472">Membrane</keyword>
<dbReference type="InterPro" id="IPR020011">
    <property type="entry name" value="FimV_C"/>
</dbReference>
<dbReference type="InterPro" id="IPR020012">
    <property type="entry name" value="LysM_FimV"/>
</dbReference>
<dbReference type="InterPro" id="IPR018392">
    <property type="entry name" value="LysM"/>
</dbReference>
<feature type="compositionally biased region" description="Low complexity" evidence="3">
    <location>
        <begin position="364"/>
        <end position="387"/>
    </location>
</feature>
<protein>
    <recommendedName>
        <fullName evidence="5">LysM domain-containing protein</fullName>
    </recommendedName>
</protein>
<feature type="transmembrane region" description="Helical" evidence="4">
    <location>
        <begin position="466"/>
        <end position="488"/>
    </location>
</feature>
<evidence type="ECO:0000256" key="3">
    <source>
        <dbReference type="SAM" id="MobiDB-lite"/>
    </source>
</evidence>
<dbReference type="EMBL" id="CP046056">
    <property type="protein sequence ID" value="QQD24268.1"/>
    <property type="molecule type" value="Genomic_DNA"/>
</dbReference>
<keyword evidence="7" id="KW-1185">Reference proteome</keyword>
<dbReference type="Gene3D" id="1.20.58.2200">
    <property type="match status" value="1"/>
</dbReference>
<keyword evidence="4" id="KW-1133">Transmembrane helix</keyword>
<dbReference type="SMART" id="SM00257">
    <property type="entry name" value="LysM"/>
    <property type="match status" value="1"/>
</dbReference>
<dbReference type="InterPro" id="IPR057840">
    <property type="entry name" value="FimV_N"/>
</dbReference>
<dbReference type="NCBIfam" id="TIGR03505">
    <property type="entry name" value="FimV_core"/>
    <property type="match status" value="1"/>
</dbReference>
<accession>A0A9X7YNM7</accession>
<dbReference type="InterPro" id="IPR036779">
    <property type="entry name" value="LysM_dom_sf"/>
</dbReference>
<name>A0A9X7YNM7_9GAMM</name>
<feature type="repeat" description="TPR" evidence="1">
    <location>
        <begin position="561"/>
        <end position="594"/>
    </location>
</feature>
<dbReference type="InterPro" id="IPR011990">
    <property type="entry name" value="TPR-like_helical_dom_sf"/>
</dbReference>
<feature type="region of interest" description="Disordered" evidence="3">
    <location>
        <begin position="1040"/>
        <end position="1059"/>
    </location>
</feature>
<evidence type="ECO:0000256" key="1">
    <source>
        <dbReference type="PROSITE-ProRule" id="PRU00339"/>
    </source>
</evidence>
<dbReference type="InterPro" id="IPR038440">
    <property type="entry name" value="FimV_C_sf"/>
</dbReference>
<dbReference type="PROSITE" id="PS51782">
    <property type="entry name" value="LYSM"/>
    <property type="match status" value="1"/>
</dbReference>
<evidence type="ECO:0000313" key="7">
    <source>
        <dbReference type="Proteomes" id="UP000596074"/>
    </source>
</evidence>
<evidence type="ECO:0000256" key="2">
    <source>
        <dbReference type="SAM" id="Coils"/>
    </source>
</evidence>
<evidence type="ECO:0000259" key="5">
    <source>
        <dbReference type="PROSITE" id="PS51782"/>
    </source>
</evidence>
<keyword evidence="2" id="KW-0175">Coiled coil</keyword>